<gene>
    <name evidence="3" type="ORF">JOF56_006941</name>
</gene>
<evidence type="ECO:0000313" key="4">
    <source>
        <dbReference type="Proteomes" id="UP001519332"/>
    </source>
</evidence>
<dbReference type="Proteomes" id="UP001519332">
    <property type="component" value="Unassembled WGS sequence"/>
</dbReference>
<dbReference type="RefSeq" id="WP_209643608.1">
    <property type="nucleotide sequence ID" value="NZ_JAGINW010000001.1"/>
</dbReference>
<sequence>MSMRTTAVLVALLFLTSTASFAAGSSLIDTHFAGALLVGYTGLAVVGIGAALFPVLKPYGQGLATGYLVLRTGECLVLLVAAADVAASGTYELLVYAFSGVGGLALSGLLLRSGLVPRWLATLGIVGYAALLAGVVSDLLGLSRLDSGIGVAFYVPGGLFELALPLLLLVKGFTRAESVRR</sequence>
<name>A0ABS4TQ66_9PSEU</name>
<organism evidence="3 4">
    <name type="scientific">Kibdelosporangium banguiense</name>
    <dbReference type="NCBI Taxonomy" id="1365924"/>
    <lineage>
        <taxon>Bacteria</taxon>
        <taxon>Bacillati</taxon>
        <taxon>Actinomycetota</taxon>
        <taxon>Actinomycetes</taxon>
        <taxon>Pseudonocardiales</taxon>
        <taxon>Pseudonocardiaceae</taxon>
        <taxon>Kibdelosporangium</taxon>
    </lineage>
</organism>
<evidence type="ECO:0000313" key="3">
    <source>
        <dbReference type="EMBL" id="MBP2326556.1"/>
    </source>
</evidence>
<keyword evidence="1" id="KW-1133">Transmembrane helix</keyword>
<proteinExistence type="predicted"/>
<dbReference type="Pfam" id="PF14329">
    <property type="entry name" value="DUF4386"/>
    <property type="match status" value="1"/>
</dbReference>
<keyword evidence="1" id="KW-0812">Transmembrane</keyword>
<feature type="chain" id="PRO_5046623411" description="DUF4386 domain-containing protein" evidence="2">
    <location>
        <begin position="23"/>
        <end position="181"/>
    </location>
</feature>
<feature type="transmembrane region" description="Helical" evidence="1">
    <location>
        <begin position="32"/>
        <end position="56"/>
    </location>
</feature>
<dbReference type="InterPro" id="IPR025495">
    <property type="entry name" value="DUF4386"/>
</dbReference>
<feature type="transmembrane region" description="Helical" evidence="1">
    <location>
        <begin position="149"/>
        <end position="170"/>
    </location>
</feature>
<feature type="signal peptide" evidence="2">
    <location>
        <begin position="1"/>
        <end position="22"/>
    </location>
</feature>
<evidence type="ECO:0000256" key="1">
    <source>
        <dbReference type="SAM" id="Phobius"/>
    </source>
</evidence>
<keyword evidence="1" id="KW-0472">Membrane</keyword>
<feature type="transmembrane region" description="Helical" evidence="1">
    <location>
        <begin position="93"/>
        <end position="111"/>
    </location>
</feature>
<accession>A0ABS4TQ66</accession>
<dbReference type="EMBL" id="JAGINW010000001">
    <property type="protein sequence ID" value="MBP2326556.1"/>
    <property type="molecule type" value="Genomic_DNA"/>
</dbReference>
<evidence type="ECO:0000256" key="2">
    <source>
        <dbReference type="SAM" id="SignalP"/>
    </source>
</evidence>
<reference evidence="3 4" key="1">
    <citation type="submission" date="2021-03" db="EMBL/GenBank/DDBJ databases">
        <title>Sequencing the genomes of 1000 actinobacteria strains.</title>
        <authorList>
            <person name="Klenk H.-P."/>
        </authorList>
    </citation>
    <scope>NUCLEOTIDE SEQUENCE [LARGE SCALE GENOMIC DNA]</scope>
    <source>
        <strain evidence="3 4">DSM 46670</strain>
    </source>
</reference>
<protein>
    <recommendedName>
        <fullName evidence="5">DUF4386 domain-containing protein</fullName>
    </recommendedName>
</protein>
<comment type="caution">
    <text evidence="3">The sequence shown here is derived from an EMBL/GenBank/DDBJ whole genome shotgun (WGS) entry which is preliminary data.</text>
</comment>
<keyword evidence="2" id="KW-0732">Signal</keyword>
<feature type="transmembrane region" description="Helical" evidence="1">
    <location>
        <begin position="68"/>
        <end position="87"/>
    </location>
</feature>
<keyword evidence="4" id="KW-1185">Reference proteome</keyword>
<evidence type="ECO:0008006" key="5">
    <source>
        <dbReference type="Google" id="ProtNLM"/>
    </source>
</evidence>
<feature type="transmembrane region" description="Helical" evidence="1">
    <location>
        <begin position="118"/>
        <end position="137"/>
    </location>
</feature>